<accession>A0ABQ1ENT5</accession>
<keyword evidence="1" id="KW-0808">Transferase</keyword>
<dbReference type="InterPro" id="IPR011004">
    <property type="entry name" value="Trimer_LpxA-like_sf"/>
</dbReference>
<dbReference type="RefSeq" id="WP_189012295.1">
    <property type="nucleotide sequence ID" value="NZ_BMHE01000011.1"/>
</dbReference>
<dbReference type="InterPro" id="IPR001451">
    <property type="entry name" value="Hexapep"/>
</dbReference>
<dbReference type="NCBIfam" id="TIGR03308">
    <property type="entry name" value="phn_thr-fam"/>
    <property type="match status" value="1"/>
</dbReference>
<comment type="caution">
    <text evidence="3">The sequence shown here is derived from an EMBL/GenBank/DDBJ whole genome shotgun (WGS) entry which is preliminary data.</text>
</comment>
<evidence type="ECO:0000313" key="4">
    <source>
        <dbReference type="Proteomes" id="UP000615455"/>
    </source>
</evidence>
<sequence length="210" mass="23789">MKHIHQTHSHSLQSAEPDIHESSNIFNSFAGEWTSIGPNNKIIEASIGDYTYTMDDVTINYAEVGKFTSIASHVCINPVDHPMERVSQHHMTYRRMDYGFAETDDQGIFDWRRGNRVTIGHDVWIGHGAIVMKGVKIGNGAVVGSGAVVTKDVEPYTIVVGVAAKPIKTRFPKEICDKLQQIAWWDWPRELLEMRFHELNDAYGFIQKYG</sequence>
<dbReference type="Gene3D" id="2.160.10.10">
    <property type="entry name" value="Hexapeptide repeat proteins"/>
    <property type="match status" value="1"/>
</dbReference>
<name>A0ABQ1ENT5_9BACL</name>
<dbReference type="PROSITE" id="PS00101">
    <property type="entry name" value="HEXAPEP_TRANSFERASES"/>
    <property type="match status" value="1"/>
</dbReference>
<evidence type="ECO:0000256" key="1">
    <source>
        <dbReference type="ARBA" id="ARBA00022679"/>
    </source>
</evidence>
<gene>
    <name evidence="3" type="ORF">GCM10008018_26920</name>
</gene>
<dbReference type="InterPro" id="IPR018357">
    <property type="entry name" value="Hexapep_transf_CS"/>
</dbReference>
<reference evidence="4" key="1">
    <citation type="journal article" date="2019" name="Int. J. Syst. Evol. Microbiol.">
        <title>The Global Catalogue of Microorganisms (GCM) 10K type strain sequencing project: providing services to taxonomists for standard genome sequencing and annotation.</title>
        <authorList>
            <consortium name="The Broad Institute Genomics Platform"/>
            <consortium name="The Broad Institute Genome Sequencing Center for Infectious Disease"/>
            <person name="Wu L."/>
            <person name="Ma J."/>
        </authorList>
    </citation>
    <scope>NUCLEOTIDE SEQUENCE [LARGE SCALE GENOMIC DNA]</scope>
    <source>
        <strain evidence="4">CGMCC 1.15043</strain>
    </source>
</reference>
<organism evidence="3 4">
    <name type="scientific">Paenibacillus marchantiophytorum</name>
    <dbReference type="NCBI Taxonomy" id="1619310"/>
    <lineage>
        <taxon>Bacteria</taxon>
        <taxon>Bacillati</taxon>
        <taxon>Bacillota</taxon>
        <taxon>Bacilli</taxon>
        <taxon>Bacillales</taxon>
        <taxon>Paenibacillaceae</taxon>
        <taxon>Paenibacillus</taxon>
    </lineage>
</organism>
<proteinExistence type="predicted"/>
<evidence type="ECO:0000313" key="3">
    <source>
        <dbReference type="EMBL" id="GFZ80007.1"/>
    </source>
</evidence>
<dbReference type="PANTHER" id="PTHR43300">
    <property type="entry name" value="ACETYLTRANSFERASE"/>
    <property type="match status" value="1"/>
</dbReference>
<dbReference type="EMBL" id="BMHE01000011">
    <property type="protein sequence ID" value="GFZ80007.1"/>
    <property type="molecule type" value="Genomic_DNA"/>
</dbReference>
<protein>
    <submittedName>
        <fullName evidence="3">Acetyltransferase</fullName>
    </submittedName>
</protein>
<dbReference type="PANTHER" id="PTHR43300:SF11">
    <property type="entry name" value="ACETYLTRANSFERASE RV3034C-RELATED"/>
    <property type="match status" value="1"/>
</dbReference>
<dbReference type="InterPro" id="IPR017694">
    <property type="entry name" value="Phosphonate_tfrase_rpt"/>
</dbReference>
<keyword evidence="2" id="KW-0677">Repeat</keyword>
<keyword evidence="4" id="KW-1185">Reference proteome</keyword>
<dbReference type="SUPFAM" id="SSF51161">
    <property type="entry name" value="Trimeric LpxA-like enzymes"/>
    <property type="match status" value="1"/>
</dbReference>
<dbReference type="InterPro" id="IPR050179">
    <property type="entry name" value="Trans_hexapeptide_repeat"/>
</dbReference>
<dbReference type="CDD" id="cd03349">
    <property type="entry name" value="LbH_XAT"/>
    <property type="match status" value="1"/>
</dbReference>
<dbReference type="Proteomes" id="UP000615455">
    <property type="component" value="Unassembled WGS sequence"/>
</dbReference>
<evidence type="ECO:0000256" key="2">
    <source>
        <dbReference type="ARBA" id="ARBA00022737"/>
    </source>
</evidence>
<dbReference type="Pfam" id="PF00132">
    <property type="entry name" value="Hexapep"/>
    <property type="match status" value="1"/>
</dbReference>